<dbReference type="InterPro" id="IPR036881">
    <property type="entry name" value="Glyco_hydro_3_C_sf"/>
</dbReference>
<organism evidence="8 9">
    <name type="scientific">Salimicrobium halophilum</name>
    <dbReference type="NCBI Taxonomy" id="86666"/>
    <lineage>
        <taxon>Bacteria</taxon>
        <taxon>Bacillati</taxon>
        <taxon>Bacillota</taxon>
        <taxon>Bacilli</taxon>
        <taxon>Bacillales</taxon>
        <taxon>Bacillaceae</taxon>
        <taxon>Salimicrobium</taxon>
    </lineage>
</organism>
<evidence type="ECO:0000256" key="5">
    <source>
        <dbReference type="ARBA" id="ARBA00022801"/>
    </source>
</evidence>
<evidence type="ECO:0000313" key="8">
    <source>
        <dbReference type="EMBL" id="SDJ12963.1"/>
    </source>
</evidence>
<dbReference type="Gene3D" id="3.20.20.300">
    <property type="entry name" value="Glycoside hydrolase, family 3, N-terminal domain"/>
    <property type="match status" value="1"/>
</dbReference>
<dbReference type="Proteomes" id="UP000199225">
    <property type="component" value="Unassembled WGS sequence"/>
</dbReference>
<evidence type="ECO:0000256" key="4">
    <source>
        <dbReference type="ARBA" id="ARBA00022729"/>
    </source>
</evidence>
<evidence type="ECO:0000256" key="2">
    <source>
        <dbReference type="ARBA" id="ARBA00005336"/>
    </source>
</evidence>
<comment type="catalytic activity">
    <reaction evidence="1">
        <text>Hydrolysis of terminal, non-reducing beta-D-glucosyl residues with release of beta-D-glucose.</text>
        <dbReference type="EC" id="3.2.1.21"/>
    </reaction>
</comment>
<dbReference type="GO" id="GO:0008422">
    <property type="term" value="F:beta-glucosidase activity"/>
    <property type="evidence" value="ECO:0007669"/>
    <property type="project" value="UniProtKB-EC"/>
</dbReference>
<protein>
    <recommendedName>
        <fullName evidence="3">beta-glucosidase</fullName>
        <ecNumber evidence="3">3.2.1.21</ecNumber>
    </recommendedName>
</protein>
<dbReference type="OrthoDB" id="9805821at2"/>
<dbReference type="EMBL" id="FNEV01000002">
    <property type="protein sequence ID" value="SDJ12963.1"/>
    <property type="molecule type" value="Genomic_DNA"/>
</dbReference>
<dbReference type="SUPFAM" id="SSF51445">
    <property type="entry name" value="(Trans)glycosidases"/>
    <property type="match status" value="1"/>
</dbReference>
<dbReference type="PANTHER" id="PTHR30620">
    <property type="entry name" value="PERIPLASMIC BETA-GLUCOSIDASE-RELATED"/>
    <property type="match status" value="1"/>
</dbReference>
<keyword evidence="9" id="KW-1185">Reference proteome</keyword>
<proteinExistence type="inferred from homology"/>
<reference evidence="9" key="1">
    <citation type="submission" date="2016-10" db="EMBL/GenBank/DDBJ databases">
        <authorList>
            <person name="Varghese N."/>
            <person name="Submissions S."/>
        </authorList>
    </citation>
    <scope>NUCLEOTIDE SEQUENCE [LARGE SCALE GENOMIC DNA]</scope>
    <source>
        <strain evidence="9">DSM 4771</strain>
    </source>
</reference>
<accession>A0A1G8R7W1</accession>
<keyword evidence="5" id="KW-0378">Hydrolase</keyword>
<dbReference type="STRING" id="86666.SAMN04490247_0878"/>
<dbReference type="SUPFAM" id="SSF52279">
    <property type="entry name" value="Beta-D-glucan exohydrolase, C-terminal domain"/>
    <property type="match status" value="1"/>
</dbReference>
<evidence type="ECO:0000259" key="7">
    <source>
        <dbReference type="Pfam" id="PF00933"/>
    </source>
</evidence>
<evidence type="ECO:0000256" key="6">
    <source>
        <dbReference type="ARBA" id="ARBA00023295"/>
    </source>
</evidence>
<dbReference type="AlphaFoldDB" id="A0A1G8R7W1"/>
<keyword evidence="6" id="KW-0326">Glycosidase</keyword>
<dbReference type="Pfam" id="PF00933">
    <property type="entry name" value="Glyco_hydro_3"/>
    <property type="match status" value="1"/>
</dbReference>
<keyword evidence="4" id="KW-0732">Signal</keyword>
<sequence length="703" mass="78228">MAKRQPKLEVRKKQLIEEDGQTFKDLNGNGKLDPYEDWRLAPKERAENLVSLMTTEEKIGMMLINSRKMGLAQEEKEKTSHDGILDEGEVEKGETIFALSKIFGTTKTIQEMNLRHFILRDNFSAKDIAEWINTMNEVAEETRLGIPVLITSNSRNENAEAVFGMNEASGVFSTWPGTLGLAAAAKGDIEQGGDASLISDFAETAQKEWNATGIRKGYMYMADTVTDPRWQRTYGTFGEDPTFIADAIGRIIDAFQGPEVGEESIAMTTKHFPGGGARENGFDPHYEEGKWNLYPTPGSLENYHLPPFRAAVEHGTSAIMPYYSIPSIKKSVVQEVDGEDVAFEEVGFTFNHYFIQHLLRDKLGFKGYVNSDSGIVNKMSWGMEDSSEAERFSKAINAGTDLIADTNDIENLRIAVSKGWISEKRLNGANVRLLTEMFALGLFDERTYNSPEEAEEIVANPENQKAADEAHRKSVTVLKNSDGTLPLTEEKEGKKKVYVEAFHKEKEMARTFTEEVRKEAGHFTLTDDYEEAHTALLFLQPKSGAYFSATPGLLELELCENKVKSAIDGELYQETTLSGISRVKEIAEDIHRRGGKVVISVNVVLPWILGNVEPLADALIAGYDTFFDAQLDVMAGAFMPSGVLPLTLPASDEVIAVKQDGSCVSRNDVPGYDKDRYMPEGMNYAYKDEDGNAYRLGHGLTFY</sequence>
<dbReference type="RefSeq" id="WP_093192918.1">
    <property type="nucleotide sequence ID" value="NZ_FNEV01000002.1"/>
</dbReference>
<dbReference type="PANTHER" id="PTHR30620:SF16">
    <property type="entry name" value="LYSOSOMAL BETA GLUCOSIDASE"/>
    <property type="match status" value="1"/>
</dbReference>
<evidence type="ECO:0000313" key="9">
    <source>
        <dbReference type="Proteomes" id="UP000199225"/>
    </source>
</evidence>
<evidence type="ECO:0000256" key="3">
    <source>
        <dbReference type="ARBA" id="ARBA00012744"/>
    </source>
</evidence>
<dbReference type="Gene3D" id="3.40.50.1700">
    <property type="entry name" value="Glycoside hydrolase family 3 C-terminal domain"/>
    <property type="match status" value="1"/>
</dbReference>
<evidence type="ECO:0000256" key="1">
    <source>
        <dbReference type="ARBA" id="ARBA00000448"/>
    </source>
</evidence>
<dbReference type="InterPro" id="IPR001764">
    <property type="entry name" value="Glyco_hydro_3_N"/>
</dbReference>
<dbReference type="InterPro" id="IPR017853">
    <property type="entry name" value="GH"/>
</dbReference>
<gene>
    <name evidence="8" type="ORF">SAMN04490247_0878</name>
</gene>
<feature type="domain" description="Glycoside hydrolase family 3 N-terminal" evidence="7">
    <location>
        <begin position="124"/>
        <end position="435"/>
    </location>
</feature>
<name>A0A1G8R7W1_9BACI</name>
<dbReference type="InterPro" id="IPR051915">
    <property type="entry name" value="Cellulose_Degrad_GH3"/>
</dbReference>
<dbReference type="PRINTS" id="PR00133">
    <property type="entry name" value="GLHYDRLASE3"/>
</dbReference>
<dbReference type="GO" id="GO:0009251">
    <property type="term" value="P:glucan catabolic process"/>
    <property type="evidence" value="ECO:0007669"/>
    <property type="project" value="TreeGrafter"/>
</dbReference>
<comment type="similarity">
    <text evidence="2">Belongs to the glycosyl hydrolase 3 family.</text>
</comment>
<dbReference type="InterPro" id="IPR036962">
    <property type="entry name" value="Glyco_hydro_3_N_sf"/>
</dbReference>
<dbReference type="EC" id="3.2.1.21" evidence="3"/>